<evidence type="ECO:0000313" key="4">
    <source>
        <dbReference type="EMBL" id="AOW81195.1"/>
    </source>
</evidence>
<dbReference type="PANTHER" id="PTHR10784">
    <property type="entry name" value="TRANSLATION INITIATION FACTOR 6"/>
    <property type="match status" value="1"/>
</dbReference>
<dbReference type="PATRIC" id="fig|1855411.3.peg.2038"/>
<dbReference type="GeneID" id="29830020"/>
<evidence type="ECO:0000256" key="3">
    <source>
        <dbReference type="HAMAP-Rule" id="MF_00032"/>
    </source>
</evidence>
<name>A0A1D8S773_9EURY</name>
<dbReference type="HAMAP" id="MF_00032">
    <property type="entry name" value="eIF_6"/>
    <property type="match status" value="1"/>
</dbReference>
<dbReference type="SUPFAM" id="SSF55909">
    <property type="entry name" value="Pentein"/>
    <property type="match status" value="1"/>
</dbReference>
<dbReference type="AlphaFoldDB" id="A0A1D8S773"/>
<accession>A0A1D8S773</accession>
<dbReference type="Gene3D" id="3.75.10.10">
    <property type="entry name" value="L-arginine/glycine Amidinotransferase, Chain A"/>
    <property type="match status" value="1"/>
</dbReference>
<comment type="function">
    <text evidence="3">Binds to the 50S ribosomal subunit and prevents its association with the 30S ribosomal subunit to form the 70S initiation complex.</text>
</comment>
<dbReference type="InterPro" id="IPR002769">
    <property type="entry name" value="eIF6"/>
</dbReference>
<dbReference type="GO" id="GO:0043022">
    <property type="term" value="F:ribosome binding"/>
    <property type="evidence" value="ECO:0007669"/>
    <property type="project" value="InterPro"/>
</dbReference>
<sequence>MLRTAFYGSSYVGVYLAATDEFAVVRPDLDAEIIDPVREELAVPVIETTIDGAGTVGTLLVANQNGIVVSERVTERERDRLTEETGLPVAGLPGRINAAGNVILANDHGAYSHPELSAEAVEIVESTLDVPVSRGELGGVATVGTAAVATNRGVLCHPQSTDAELDAVEAALSIPADVGTVNYGGQLVGSGLVANATGYVVGQDTTGPELGRIEDALGYIDQ</sequence>
<proteinExistence type="inferred from homology"/>
<reference evidence="4 5" key="1">
    <citation type="submission" date="2016-06" db="EMBL/GenBank/DDBJ databases">
        <title>Discovery of anaerobic lithoheterotrophic haloarchaeon capable of sulfur respiration by hydrogen and formate.</title>
        <authorList>
            <person name="Sorokin D.Y."/>
            <person name="Kublanov I.V."/>
            <person name="Roman P."/>
            <person name="Sinninghe Damste J.S."/>
            <person name="Golyshin P.N."/>
            <person name="Rojo D."/>
            <person name="Ciordia S."/>
            <person name="Mena Md.C."/>
            <person name="Ferrer M."/>
            <person name="Smedile F."/>
            <person name="Messina E."/>
            <person name="La Cono V."/>
            <person name="Yakimov M.M."/>
        </authorList>
    </citation>
    <scope>NUCLEOTIDE SEQUENCE [LARGE SCALE GENOMIC DNA]</scope>
    <source>
        <strain evidence="4 5">HTSR1</strain>
    </source>
</reference>
<comment type="similarity">
    <text evidence="3">Belongs to the eIF-6 family.</text>
</comment>
<organism evidence="4 5">
    <name type="scientific">Halodesulfurarchaeum formicicum</name>
    <dbReference type="NCBI Taxonomy" id="1873524"/>
    <lineage>
        <taxon>Archaea</taxon>
        <taxon>Methanobacteriati</taxon>
        <taxon>Methanobacteriota</taxon>
        <taxon>Stenosarchaea group</taxon>
        <taxon>Halobacteria</taxon>
        <taxon>Halobacteriales</taxon>
        <taxon>Halobacteriaceae</taxon>
        <taxon>Halodesulfurarchaeum</taxon>
    </lineage>
</organism>
<dbReference type="NCBIfam" id="NF003128">
    <property type="entry name" value="PRK04046.1-4"/>
    <property type="match status" value="1"/>
</dbReference>
<evidence type="ECO:0000256" key="2">
    <source>
        <dbReference type="ARBA" id="ARBA00022917"/>
    </source>
</evidence>
<dbReference type="Proteomes" id="UP000185608">
    <property type="component" value="Chromosome"/>
</dbReference>
<dbReference type="EMBL" id="CP016070">
    <property type="protein sequence ID" value="AOW81195.1"/>
    <property type="molecule type" value="Genomic_DNA"/>
</dbReference>
<dbReference type="NCBIfam" id="TIGR00323">
    <property type="entry name" value="eIF-6"/>
    <property type="match status" value="1"/>
</dbReference>
<evidence type="ECO:0000313" key="5">
    <source>
        <dbReference type="Proteomes" id="UP000185608"/>
    </source>
</evidence>
<keyword evidence="1 3" id="KW-0396">Initiation factor</keyword>
<dbReference type="PIRSF" id="PIRSF006413">
    <property type="entry name" value="IF-6"/>
    <property type="match status" value="1"/>
</dbReference>
<keyword evidence="2 3" id="KW-0648">Protein biosynthesis</keyword>
<dbReference type="GO" id="GO:0003743">
    <property type="term" value="F:translation initiation factor activity"/>
    <property type="evidence" value="ECO:0007669"/>
    <property type="project" value="UniProtKB-UniRule"/>
</dbReference>
<dbReference type="Pfam" id="PF01912">
    <property type="entry name" value="eIF-6"/>
    <property type="match status" value="1"/>
</dbReference>
<gene>
    <name evidence="3" type="primary">eif6</name>
    <name evidence="4" type="ORF">HTSR_2034</name>
</gene>
<dbReference type="STRING" id="1873524.HSR6_2110"/>
<dbReference type="SMART" id="SM00654">
    <property type="entry name" value="eIF6"/>
    <property type="match status" value="1"/>
</dbReference>
<evidence type="ECO:0000256" key="1">
    <source>
        <dbReference type="ARBA" id="ARBA00022540"/>
    </source>
</evidence>
<dbReference type="GO" id="GO:0042256">
    <property type="term" value="P:cytosolic ribosome assembly"/>
    <property type="evidence" value="ECO:0007669"/>
    <property type="project" value="InterPro"/>
</dbReference>
<protein>
    <recommendedName>
        <fullName evidence="3">Translation initiation factor 6</fullName>
        <shortName evidence="3">aIF-6</shortName>
    </recommendedName>
</protein>
<dbReference type="RefSeq" id="WP_070365838.1">
    <property type="nucleotide sequence ID" value="NZ_CP016070.1"/>
</dbReference>
<dbReference type="KEGG" id="halh:HTSR_2034"/>